<dbReference type="EMBL" id="JBEDUW010000002">
    <property type="protein sequence ID" value="KAK9943068.1"/>
    <property type="molecule type" value="Genomic_DNA"/>
</dbReference>
<dbReference type="AlphaFoldDB" id="A0AAW1Y2W2"/>
<comment type="caution">
    <text evidence="2">The sequence shown here is derived from an EMBL/GenBank/DDBJ whole genome shotgun (WGS) entry which is preliminary data.</text>
</comment>
<accession>A0AAW1Y2W2</accession>
<dbReference type="Pfam" id="PF26130">
    <property type="entry name" value="PB1-like"/>
    <property type="match status" value="1"/>
</dbReference>
<keyword evidence="3" id="KW-1185">Reference proteome</keyword>
<evidence type="ECO:0000313" key="2">
    <source>
        <dbReference type="EMBL" id="KAK9943068.1"/>
    </source>
</evidence>
<gene>
    <name evidence="2" type="ORF">M0R45_008689</name>
</gene>
<reference evidence="2 3" key="1">
    <citation type="journal article" date="2023" name="G3 (Bethesda)">
        <title>A chromosome-length genome assembly and annotation of blackberry (Rubus argutus, cv. 'Hillquist').</title>
        <authorList>
            <person name="Bruna T."/>
            <person name="Aryal R."/>
            <person name="Dudchenko O."/>
            <person name="Sargent D.J."/>
            <person name="Mead D."/>
            <person name="Buti M."/>
            <person name="Cavallini A."/>
            <person name="Hytonen T."/>
            <person name="Andres J."/>
            <person name="Pham M."/>
            <person name="Weisz D."/>
            <person name="Mascagni F."/>
            <person name="Usai G."/>
            <person name="Natali L."/>
            <person name="Bassil N."/>
            <person name="Fernandez G.E."/>
            <person name="Lomsadze A."/>
            <person name="Armour M."/>
            <person name="Olukolu B."/>
            <person name="Poorten T."/>
            <person name="Britton C."/>
            <person name="Davik J."/>
            <person name="Ashrafi H."/>
            <person name="Aiden E.L."/>
            <person name="Borodovsky M."/>
            <person name="Worthington M."/>
        </authorList>
    </citation>
    <scope>NUCLEOTIDE SEQUENCE [LARGE SCALE GENOMIC DNA]</scope>
    <source>
        <strain evidence="2">PI 553951</strain>
    </source>
</reference>
<dbReference type="InterPro" id="IPR058594">
    <property type="entry name" value="PB1-like_dom_pln"/>
</dbReference>
<proteinExistence type="predicted"/>
<evidence type="ECO:0000313" key="3">
    <source>
        <dbReference type="Proteomes" id="UP001457282"/>
    </source>
</evidence>
<organism evidence="2 3">
    <name type="scientific">Rubus argutus</name>
    <name type="common">Southern blackberry</name>
    <dbReference type="NCBI Taxonomy" id="59490"/>
    <lineage>
        <taxon>Eukaryota</taxon>
        <taxon>Viridiplantae</taxon>
        <taxon>Streptophyta</taxon>
        <taxon>Embryophyta</taxon>
        <taxon>Tracheophyta</taxon>
        <taxon>Spermatophyta</taxon>
        <taxon>Magnoliopsida</taxon>
        <taxon>eudicotyledons</taxon>
        <taxon>Gunneridae</taxon>
        <taxon>Pentapetalae</taxon>
        <taxon>rosids</taxon>
        <taxon>fabids</taxon>
        <taxon>Rosales</taxon>
        <taxon>Rosaceae</taxon>
        <taxon>Rosoideae</taxon>
        <taxon>Rosoideae incertae sedis</taxon>
        <taxon>Rubus</taxon>
    </lineage>
</organism>
<sequence>MNSRIDCESEGVYFEIHHGGKFEDLPGGHHYIGGEVHWAEIRDPDNFSWVELNTFPWRLGYRQPPHHYWFKHPYMPAYLPITNDNEAMKMMSLLPSSRLIQIFCVGGGGEANQACRRGACRS</sequence>
<protein>
    <recommendedName>
        <fullName evidence="1">PB1-like domain-containing protein</fullName>
    </recommendedName>
</protein>
<name>A0AAW1Y2W2_RUBAR</name>
<evidence type="ECO:0000259" key="1">
    <source>
        <dbReference type="Pfam" id="PF26130"/>
    </source>
</evidence>
<dbReference type="Proteomes" id="UP001457282">
    <property type="component" value="Unassembled WGS sequence"/>
</dbReference>
<feature type="domain" description="PB1-like" evidence="1">
    <location>
        <begin position="12"/>
        <end position="93"/>
    </location>
</feature>